<evidence type="ECO:0000256" key="1">
    <source>
        <dbReference type="SAM" id="MobiDB-lite"/>
    </source>
</evidence>
<evidence type="ECO:0000256" key="3">
    <source>
        <dbReference type="SAM" id="SignalP"/>
    </source>
</evidence>
<evidence type="ECO:0000313" key="5">
    <source>
        <dbReference type="Proteomes" id="UP001497453"/>
    </source>
</evidence>
<feature type="region of interest" description="Disordered" evidence="1">
    <location>
        <begin position="377"/>
        <end position="400"/>
    </location>
</feature>
<feature type="compositionally biased region" description="Pro residues" evidence="1">
    <location>
        <begin position="332"/>
        <end position="341"/>
    </location>
</feature>
<proteinExistence type="predicted"/>
<feature type="compositionally biased region" description="Low complexity" evidence="1">
    <location>
        <begin position="378"/>
        <end position="388"/>
    </location>
</feature>
<keyword evidence="2" id="KW-0472">Membrane</keyword>
<sequence>MTLTILMSFSVLALVVTARPILPHDTPQPEPLTPAIQNVVQAIFQSRTRQSPEGLVYEDQDIHVKLTSPEEQHAVLSELDDLDAVKTIVPIGLDGVLSDDEKKLYDIISTSSSGGLNDLDGGERIPEEFSLLFKTDAAEDSTSVAEDDGSYTDTPFSSMNAFSSPPLIILALSCVAAFLAMGCIAVAVYTTRFIHKQVLGSNMAWEMLPRLEKQDCLEYTSNEDDQGASNNQSDEDSPSETDIVVVSEPREFPPQVIEEKEDLIVFDTESSDMEDEVYDEKFRDAEFFDAEERPSSVLEIRPEDLPRIVLNKDEEYPDPDFLPLPQFSTPFSTPPPSPPHSPLRRPSQMREANLISSPVSKPAWSLRAADAPALGLMSSSLSSRSPTPRLDRSLSRSSTPSLENLAIPGALYPDLPLSSEPEMREVEIPGRRRAYRAPVPELDIAFAMQLRPGLGLGADPAWLVRFLMAMFGWMTVLIGGNGGNGRERRAIA</sequence>
<accession>A0ABP1DQK2</accession>
<feature type="signal peptide" evidence="3">
    <location>
        <begin position="1"/>
        <end position="18"/>
    </location>
</feature>
<keyword evidence="2" id="KW-1133">Transmembrane helix</keyword>
<organism evidence="4 5">
    <name type="scientific">Somion occarium</name>
    <dbReference type="NCBI Taxonomy" id="3059160"/>
    <lineage>
        <taxon>Eukaryota</taxon>
        <taxon>Fungi</taxon>
        <taxon>Dikarya</taxon>
        <taxon>Basidiomycota</taxon>
        <taxon>Agaricomycotina</taxon>
        <taxon>Agaricomycetes</taxon>
        <taxon>Polyporales</taxon>
        <taxon>Cerrenaceae</taxon>
        <taxon>Somion</taxon>
    </lineage>
</organism>
<evidence type="ECO:0000313" key="4">
    <source>
        <dbReference type="EMBL" id="CAL1709432.1"/>
    </source>
</evidence>
<dbReference type="Proteomes" id="UP001497453">
    <property type="component" value="Chromosome 5"/>
</dbReference>
<keyword evidence="2" id="KW-0812">Transmembrane</keyword>
<evidence type="ECO:0000256" key="2">
    <source>
        <dbReference type="SAM" id="Phobius"/>
    </source>
</evidence>
<protein>
    <submittedName>
        <fullName evidence="4">Uncharacterized protein</fullName>
    </submittedName>
</protein>
<dbReference type="EMBL" id="OZ037948">
    <property type="protein sequence ID" value="CAL1709432.1"/>
    <property type="molecule type" value="Genomic_DNA"/>
</dbReference>
<feature type="region of interest" description="Disordered" evidence="1">
    <location>
        <begin position="221"/>
        <end position="242"/>
    </location>
</feature>
<gene>
    <name evidence="4" type="ORF">GFSPODELE1_LOCUS7346</name>
</gene>
<keyword evidence="5" id="KW-1185">Reference proteome</keyword>
<feature type="transmembrane region" description="Helical" evidence="2">
    <location>
        <begin position="167"/>
        <end position="189"/>
    </location>
</feature>
<feature type="region of interest" description="Disordered" evidence="1">
    <location>
        <begin position="314"/>
        <end position="347"/>
    </location>
</feature>
<keyword evidence="3" id="KW-0732">Signal</keyword>
<name>A0ABP1DQK2_9APHY</name>
<feature type="chain" id="PRO_5046059657" evidence="3">
    <location>
        <begin position="19"/>
        <end position="492"/>
    </location>
</feature>
<reference evidence="5" key="1">
    <citation type="submission" date="2024-04" db="EMBL/GenBank/DDBJ databases">
        <authorList>
            <person name="Shaw F."/>
            <person name="Minotto A."/>
        </authorList>
    </citation>
    <scope>NUCLEOTIDE SEQUENCE [LARGE SCALE GENOMIC DNA]</scope>
</reference>